<protein>
    <submittedName>
        <fullName evidence="4">DH domain-containing protein</fullName>
    </submittedName>
</protein>
<evidence type="ECO:0000313" key="3">
    <source>
        <dbReference type="Proteomes" id="UP000275846"/>
    </source>
</evidence>
<dbReference type="EMBL" id="UYSU01038267">
    <property type="protein sequence ID" value="VDM00053.1"/>
    <property type="molecule type" value="Genomic_DNA"/>
</dbReference>
<keyword evidence="3" id="KW-1185">Reference proteome</keyword>
<name>A0A183TB19_SCHSO</name>
<dbReference type="PROSITE" id="PS50010">
    <property type="entry name" value="DH_2"/>
    <property type="match status" value="1"/>
</dbReference>
<dbReference type="SUPFAM" id="SSF48065">
    <property type="entry name" value="DBL homology domain (DH-domain)"/>
    <property type="match status" value="1"/>
</dbReference>
<sequence length="136" mass="15281">MCDFLDLHQQILLPALLLCCQRQAIEALTEVLVKRAITVAHIYTQYASRVQLCAAQRAFVDSPALEAIRQRLGLKASLHWLLLQPVQVLSTYQEVLQVLQKVCSPLEVDRLEAASRHLALVAMWTNNAAHLAMLQV</sequence>
<dbReference type="GO" id="GO:0005085">
    <property type="term" value="F:guanyl-nucleotide exchange factor activity"/>
    <property type="evidence" value="ECO:0007669"/>
    <property type="project" value="InterPro"/>
</dbReference>
<dbReference type="WBParaSite" id="SSLN_0001418201-mRNA-1">
    <property type="protein sequence ID" value="SSLN_0001418201-mRNA-1"/>
    <property type="gene ID" value="SSLN_0001418201"/>
</dbReference>
<reference evidence="4" key="1">
    <citation type="submission" date="2016-06" db="UniProtKB">
        <authorList>
            <consortium name="WormBaseParasite"/>
        </authorList>
    </citation>
    <scope>IDENTIFICATION</scope>
</reference>
<dbReference type="AlphaFoldDB" id="A0A183TB19"/>
<accession>A0A183TB19</accession>
<dbReference type="OrthoDB" id="10594893at2759"/>
<reference evidence="2 3" key="2">
    <citation type="submission" date="2018-11" db="EMBL/GenBank/DDBJ databases">
        <authorList>
            <consortium name="Pathogen Informatics"/>
        </authorList>
    </citation>
    <scope>NUCLEOTIDE SEQUENCE [LARGE SCALE GENOMIC DNA]</scope>
    <source>
        <strain evidence="2 3">NST_G2</strain>
    </source>
</reference>
<dbReference type="InterPro" id="IPR000219">
    <property type="entry name" value="DH_dom"/>
</dbReference>
<evidence type="ECO:0000313" key="2">
    <source>
        <dbReference type="EMBL" id="VDM00053.1"/>
    </source>
</evidence>
<dbReference type="InterPro" id="IPR035899">
    <property type="entry name" value="DBL_dom_sf"/>
</dbReference>
<evidence type="ECO:0000259" key="1">
    <source>
        <dbReference type="PROSITE" id="PS50010"/>
    </source>
</evidence>
<proteinExistence type="predicted"/>
<organism evidence="4">
    <name type="scientific">Schistocephalus solidus</name>
    <name type="common">Tapeworm</name>
    <dbReference type="NCBI Taxonomy" id="70667"/>
    <lineage>
        <taxon>Eukaryota</taxon>
        <taxon>Metazoa</taxon>
        <taxon>Spiralia</taxon>
        <taxon>Lophotrochozoa</taxon>
        <taxon>Platyhelminthes</taxon>
        <taxon>Cestoda</taxon>
        <taxon>Eucestoda</taxon>
        <taxon>Diphyllobothriidea</taxon>
        <taxon>Diphyllobothriidae</taxon>
        <taxon>Schistocephalus</taxon>
    </lineage>
</organism>
<evidence type="ECO:0000313" key="4">
    <source>
        <dbReference type="WBParaSite" id="SSLN_0001418201-mRNA-1"/>
    </source>
</evidence>
<dbReference type="Proteomes" id="UP000275846">
    <property type="component" value="Unassembled WGS sequence"/>
</dbReference>
<gene>
    <name evidence="2" type="ORF">SSLN_LOCUS13667</name>
</gene>
<feature type="domain" description="DH" evidence="1">
    <location>
        <begin position="1"/>
        <end position="128"/>
    </location>
</feature>
<dbReference type="Gene3D" id="1.20.900.10">
    <property type="entry name" value="Dbl homology (DH) domain"/>
    <property type="match status" value="1"/>
</dbReference>